<gene>
    <name evidence="1" type="ORF">WISP_52347</name>
</gene>
<comment type="caution">
    <text evidence="1">The sequence shown here is derived from an EMBL/GenBank/DDBJ whole genome shotgun (WGS) entry which is preliminary data.</text>
</comment>
<dbReference type="PANTHER" id="PTHR33332">
    <property type="entry name" value="REVERSE TRANSCRIPTASE DOMAIN-CONTAINING PROTEIN"/>
    <property type="match status" value="1"/>
</dbReference>
<name>A0ABQ9DDA8_9PASS</name>
<protein>
    <submittedName>
        <fullName evidence="1">Uncharacterized protein</fullName>
    </submittedName>
</protein>
<accession>A0ABQ9DDA8</accession>
<dbReference type="Proteomes" id="UP001145742">
    <property type="component" value="Unassembled WGS sequence"/>
</dbReference>
<sequence length="186" mass="21224">MSQQHAQVAKKAGGILACIRNSVASRIKAEIVPLYLALMRPHLNYCVQFWVPHHKKDIKVLECIQRRTTNLVKGLEQKSDEKWRGSWWLFNLKKRRLRGDLITLYNYLKGGFSERITKYSELEGTHKDHRVQLLSEWIGATNAMKEIRAGEHEGGDASEAGRLIVGDQDEGLMGQNPRDILESVSC</sequence>
<evidence type="ECO:0000313" key="1">
    <source>
        <dbReference type="EMBL" id="KAJ7419738.1"/>
    </source>
</evidence>
<keyword evidence="2" id="KW-1185">Reference proteome</keyword>
<proteinExistence type="predicted"/>
<organism evidence="1 2">
    <name type="scientific">Willisornis vidua</name>
    <name type="common">Xingu scale-backed antbird</name>
    <dbReference type="NCBI Taxonomy" id="1566151"/>
    <lineage>
        <taxon>Eukaryota</taxon>
        <taxon>Metazoa</taxon>
        <taxon>Chordata</taxon>
        <taxon>Craniata</taxon>
        <taxon>Vertebrata</taxon>
        <taxon>Euteleostomi</taxon>
        <taxon>Archelosauria</taxon>
        <taxon>Archosauria</taxon>
        <taxon>Dinosauria</taxon>
        <taxon>Saurischia</taxon>
        <taxon>Theropoda</taxon>
        <taxon>Coelurosauria</taxon>
        <taxon>Aves</taxon>
        <taxon>Neognathae</taxon>
        <taxon>Neoaves</taxon>
        <taxon>Telluraves</taxon>
        <taxon>Australaves</taxon>
        <taxon>Passeriformes</taxon>
        <taxon>Thamnophilidae</taxon>
        <taxon>Willisornis</taxon>
    </lineage>
</organism>
<evidence type="ECO:0000313" key="2">
    <source>
        <dbReference type="Proteomes" id="UP001145742"/>
    </source>
</evidence>
<reference evidence="1" key="1">
    <citation type="submission" date="2019-10" db="EMBL/GenBank/DDBJ databases">
        <authorList>
            <person name="Soares A.E.R."/>
            <person name="Aleixo A."/>
            <person name="Schneider P."/>
            <person name="Miyaki C.Y."/>
            <person name="Schneider M.P."/>
            <person name="Mello C."/>
            <person name="Vasconcelos A.T.R."/>
        </authorList>
    </citation>
    <scope>NUCLEOTIDE SEQUENCE</scope>
    <source>
        <tissue evidence="1">Muscle</tissue>
    </source>
</reference>
<dbReference type="EMBL" id="WHWB01033463">
    <property type="protein sequence ID" value="KAJ7419738.1"/>
    <property type="molecule type" value="Genomic_DNA"/>
</dbReference>